<evidence type="ECO:0000313" key="5">
    <source>
        <dbReference type="EMBL" id="TFZ42841.1"/>
    </source>
</evidence>
<protein>
    <recommendedName>
        <fullName evidence="2">Phosphoesterase</fullName>
        <ecNumber evidence="2">3.1.4.-</ecNumber>
    </recommendedName>
</protein>
<dbReference type="NCBIfam" id="TIGR00040">
    <property type="entry name" value="yfcE"/>
    <property type="match status" value="1"/>
</dbReference>
<dbReference type="InterPro" id="IPR000979">
    <property type="entry name" value="Phosphodiesterase_MJ0936/Vps29"/>
</dbReference>
<feature type="domain" description="Calcineurin-like phosphoesterase" evidence="3">
    <location>
        <begin position="1"/>
        <end position="142"/>
    </location>
</feature>
<sequence length="171" mass="20003">MKYLVVSDNHGERDILVELADKYRQQVDIMFHCGDSELLPTDSLWQDFIVVTGNCDYDHRYKKFQEVSVGEDTIYMTHGHLSAVRLDLQSLFYEAKEKQANIALYGHTHVLHSEMVEDMLIVNPGSISQPRYPYRVKTYAIINSTPEQYSVDYYNEKHQLMKELSTVFSRK</sequence>
<dbReference type="EMBL" id="SRHU01000008">
    <property type="protein sequence ID" value="TFZ42841.1"/>
    <property type="molecule type" value="Genomic_DNA"/>
</dbReference>
<dbReference type="InterPro" id="IPR024654">
    <property type="entry name" value="Calcineurin-like_PHP_lpxH"/>
</dbReference>
<dbReference type="PANTHER" id="PTHR11124">
    <property type="entry name" value="VACUOLAR SORTING PROTEIN VPS29"/>
    <property type="match status" value="1"/>
</dbReference>
<evidence type="ECO:0000313" key="7">
    <source>
        <dbReference type="Proteomes" id="UP000297725"/>
    </source>
</evidence>
<dbReference type="InterPro" id="IPR029052">
    <property type="entry name" value="Metallo-depent_PP-like"/>
</dbReference>
<dbReference type="GO" id="GO:0016787">
    <property type="term" value="F:hydrolase activity"/>
    <property type="evidence" value="ECO:0007669"/>
    <property type="project" value="UniProtKB-UniRule"/>
</dbReference>
<reference evidence="4 6" key="2">
    <citation type="journal article" date="2020" name="Int. J. Syst. Evol. Microbiol.">
        <title>Vagococcus xieshaowenii sp. nov., isolated from snow finch (Montifringilla taczanowskii) cloacal content.</title>
        <authorList>
            <person name="Ge Y."/>
            <person name="Yang J."/>
            <person name="Lai X.H."/>
            <person name="Zhang G."/>
            <person name="Jin D."/>
            <person name="Lu S."/>
            <person name="Wang B."/>
            <person name="Huang Y."/>
            <person name="Huang Y."/>
            <person name="Ren Z."/>
            <person name="Zhang X."/>
            <person name="Xu J."/>
        </authorList>
    </citation>
    <scope>NUCLEOTIDE SEQUENCE [LARGE SCALE GENOMIC DNA]</scope>
    <source>
        <strain evidence="4">Personal::cf-49</strain>
        <strain evidence="6">personal::cf-49</strain>
    </source>
</reference>
<dbReference type="Pfam" id="PF12850">
    <property type="entry name" value="Metallophos_2"/>
    <property type="match status" value="1"/>
</dbReference>
<evidence type="ECO:0000259" key="3">
    <source>
        <dbReference type="Pfam" id="PF12850"/>
    </source>
</evidence>
<dbReference type="EC" id="3.1.4.-" evidence="2"/>
<dbReference type="Proteomes" id="UP000297725">
    <property type="component" value="Unassembled WGS sequence"/>
</dbReference>
<keyword evidence="2" id="KW-0479">Metal-binding</keyword>
<gene>
    <name evidence="5" type="ORF">E4031_02330</name>
    <name evidence="4" type="ORF">E4Z98_03410</name>
</gene>
<keyword evidence="6" id="KW-1185">Reference proteome</keyword>
<evidence type="ECO:0000313" key="6">
    <source>
        <dbReference type="Proteomes" id="UP000296883"/>
    </source>
</evidence>
<dbReference type="SUPFAM" id="SSF56300">
    <property type="entry name" value="Metallo-dependent phosphatases"/>
    <property type="match status" value="1"/>
</dbReference>
<organism evidence="5 7">
    <name type="scientific">Vagococcus xieshaowenii</name>
    <dbReference type="NCBI Taxonomy" id="2562451"/>
    <lineage>
        <taxon>Bacteria</taxon>
        <taxon>Bacillati</taxon>
        <taxon>Bacillota</taxon>
        <taxon>Bacilli</taxon>
        <taxon>Lactobacillales</taxon>
        <taxon>Enterococcaceae</taxon>
        <taxon>Vagococcus</taxon>
    </lineage>
</organism>
<dbReference type="AlphaFoldDB" id="A0AAJ5EGD4"/>
<dbReference type="EMBL" id="CP038865">
    <property type="protein sequence ID" value="QCA28403.1"/>
    <property type="molecule type" value="Genomic_DNA"/>
</dbReference>
<dbReference type="Gene3D" id="3.60.21.10">
    <property type="match status" value="1"/>
</dbReference>
<dbReference type="RefSeq" id="WP_135253722.1">
    <property type="nucleotide sequence ID" value="NZ_CP038865.1"/>
</dbReference>
<evidence type="ECO:0000256" key="1">
    <source>
        <dbReference type="ARBA" id="ARBA00008950"/>
    </source>
</evidence>
<comment type="similarity">
    <text evidence="1 2">Belongs to the metallophosphoesterase superfamily. YfcE family.</text>
</comment>
<evidence type="ECO:0000313" key="4">
    <source>
        <dbReference type="EMBL" id="QCA28403.1"/>
    </source>
</evidence>
<comment type="cofactor">
    <cofactor evidence="2">
        <name>a divalent metal cation</name>
        <dbReference type="ChEBI" id="CHEBI:60240"/>
    </cofactor>
</comment>
<evidence type="ECO:0000256" key="2">
    <source>
        <dbReference type="RuleBase" id="RU362039"/>
    </source>
</evidence>
<name>A0AAJ5EGD4_9ENTE</name>
<dbReference type="Proteomes" id="UP000296883">
    <property type="component" value="Chromosome"/>
</dbReference>
<proteinExistence type="inferred from homology"/>
<dbReference type="GO" id="GO:0046872">
    <property type="term" value="F:metal ion binding"/>
    <property type="evidence" value="ECO:0007669"/>
    <property type="project" value="UniProtKB-KW"/>
</dbReference>
<accession>A0AAJ5EGD4</accession>
<reference evidence="5 7" key="1">
    <citation type="submission" date="2019-03" db="EMBL/GenBank/DDBJ databases">
        <title>Vagococcus sp. was isolated fron gut of Carduelis flavirostris.</title>
        <authorList>
            <person name="Ge Y."/>
        </authorList>
    </citation>
    <scope>NUCLEOTIDE SEQUENCE [LARGE SCALE GENOMIC DNA]</scope>
    <source>
        <strain evidence="5 7">CF-210</strain>
    </source>
</reference>
<dbReference type="InterPro" id="IPR041802">
    <property type="entry name" value="MPP_YfcE"/>
</dbReference>
<dbReference type="CDD" id="cd00841">
    <property type="entry name" value="MPP_YfcE"/>
    <property type="match status" value="1"/>
</dbReference>